<evidence type="ECO:0000256" key="2">
    <source>
        <dbReference type="SAM" id="SignalP"/>
    </source>
</evidence>
<feature type="chain" id="PRO_5038526908" description="Lipoprotein LpqE" evidence="2">
    <location>
        <begin position="30"/>
        <end position="230"/>
    </location>
</feature>
<feature type="region of interest" description="Disordered" evidence="1">
    <location>
        <begin position="120"/>
        <end position="147"/>
    </location>
</feature>
<organism evidence="3 4">
    <name type="scientific">Gordonia humi</name>
    <dbReference type="NCBI Taxonomy" id="686429"/>
    <lineage>
        <taxon>Bacteria</taxon>
        <taxon>Bacillati</taxon>
        <taxon>Actinomycetota</taxon>
        <taxon>Actinomycetes</taxon>
        <taxon>Mycobacteriales</taxon>
        <taxon>Gordoniaceae</taxon>
        <taxon>Gordonia</taxon>
    </lineage>
</organism>
<proteinExistence type="predicted"/>
<dbReference type="PROSITE" id="PS51257">
    <property type="entry name" value="PROKAR_LIPOPROTEIN"/>
    <property type="match status" value="1"/>
</dbReference>
<feature type="compositionally biased region" description="Polar residues" evidence="1">
    <location>
        <begin position="120"/>
        <end position="134"/>
    </location>
</feature>
<protein>
    <recommendedName>
        <fullName evidence="5">Lipoprotein LpqE</fullName>
    </recommendedName>
</protein>
<dbReference type="AlphaFoldDB" id="A0A840EW49"/>
<keyword evidence="4" id="KW-1185">Reference proteome</keyword>
<gene>
    <name evidence="3" type="ORF">BKA16_001096</name>
</gene>
<dbReference type="RefSeq" id="WP_183369700.1">
    <property type="nucleotide sequence ID" value="NZ_BAABHL010000049.1"/>
</dbReference>
<dbReference type="EMBL" id="JACIFP010000001">
    <property type="protein sequence ID" value="MBB4134544.1"/>
    <property type="molecule type" value="Genomic_DNA"/>
</dbReference>
<evidence type="ECO:0000313" key="4">
    <source>
        <dbReference type="Proteomes" id="UP000551501"/>
    </source>
</evidence>
<keyword evidence="2" id="KW-0732">Signal</keyword>
<sequence>MSVLNRTTGRLAKAVAVGALGAAIAIGTAACGAGKISQSADQQPAINGSTGTITLDPDIVDGDELRNGEIAIRNVQIVYPRSNADQTFTDGGPFDIAFLASNDSVTRKVKLVEIVGPDGSSVSIENPSKSSGTKSDPRLLGPGENMLAGVPADVNTSAAEAANIERFSVTLTQATKVRAGLTAPLTFRFEVYDLAGKDLGLKQVTIETPVDGGTLKDRVDVVRDLQGEGH</sequence>
<name>A0A840EW49_9ACTN</name>
<feature type="signal peptide" evidence="2">
    <location>
        <begin position="1"/>
        <end position="29"/>
    </location>
</feature>
<dbReference type="Proteomes" id="UP000551501">
    <property type="component" value="Unassembled WGS sequence"/>
</dbReference>
<accession>A0A840EW49</accession>
<comment type="caution">
    <text evidence="3">The sequence shown here is derived from an EMBL/GenBank/DDBJ whole genome shotgun (WGS) entry which is preliminary data.</text>
</comment>
<evidence type="ECO:0000256" key="1">
    <source>
        <dbReference type="SAM" id="MobiDB-lite"/>
    </source>
</evidence>
<evidence type="ECO:0008006" key="5">
    <source>
        <dbReference type="Google" id="ProtNLM"/>
    </source>
</evidence>
<reference evidence="3 4" key="1">
    <citation type="submission" date="2020-08" db="EMBL/GenBank/DDBJ databases">
        <title>Sequencing the genomes of 1000 actinobacteria strains.</title>
        <authorList>
            <person name="Klenk H.-P."/>
        </authorList>
    </citation>
    <scope>NUCLEOTIDE SEQUENCE [LARGE SCALE GENOMIC DNA]</scope>
    <source>
        <strain evidence="3 4">DSM 45298</strain>
    </source>
</reference>
<evidence type="ECO:0000313" key="3">
    <source>
        <dbReference type="EMBL" id="MBB4134544.1"/>
    </source>
</evidence>